<comment type="caution">
    <text evidence="2">The sequence shown here is derived from an EMBL/GenBank/DDBJ whole genome shotgun (WGS) entry which is preliminary data.</text>
</comment>
<dbReference type="EMBL" id="PGOL01001449">
    <property type="protein sequence ID" value="PKI58026.1"/>
    <property type="molecule type" value="Genomic_DNA"/>
</dbReference>
<dbReference type="AlphaFoldDB" id="A0A2I0JRA8"/>
<evidence type="ECO:0000313" key="2">
    <source>
        <dbReference type="EMBL" id="PKI58026.1"/>
    </source>
</evidence>
<accession>A0A2I0JRA8</accession>
<organism evidence="2 3">
    <name type="scientific">Punica granatum</name>
    <name type="common">Pomegranate</name>
    <dbReference type="NCBI Taxonomy" id="22663"/>
    <lineage>
        <taxon>Eukaryota</taxon>
        <taxon>Viridiplantae</taxon>
        <taxon>Streptophyta</taxon>
        <taxon>Embryophyta</taxon>
        <taxon>Tracheophyta</taxon>
        <taxon>Spermatophyta</taxon>
        <taxon>Magnoliopsida</taxon>
        <taxon>eudicotyledons</taxon>
        <taxon>Gunneridae</taxon>
        <taxon>Pentapetalae</taxon>
        <taxon>rosids</taxon>
        <taxon>malvids</taxon>
        <taxon>Myrtales</taxon>
        <taxon>Lythraceae</taxon>
        <taxon>Punica</taxon>
    </lineage>
</organism>
<gene>
    <name evidence="2" type="ORF">CRG98_021606</name>
</gene>
<keyword evidence="3" id="KW-1185">Reference proteome</keyword>
<sequence>MKYVSTQFRSIGSKGIDHGEASAVSRTVTGVHFGPHRGVQGREPPPAASSPSFPAIPTARRLTSLGPFLLLRRFGPFRPNTLQSGPASLPGGFPLRAGSPIRSDPTRFVRRFFFILFLQNHLSTFQIGKFST</sequence>
<reference evidence="2 3" key="1">
    <citation type="submission" date="2017-11" db="EMBL/GenBank/DDBJ databases">
        <title>De-novo sequencing of pomegranate (Punica granatum L.) genome.</title>
        <authorList>
            <person name="Akparov Z."/>
            <person name="Amiraslanov A."/>
            <person name="Hajiyeva S."/>
            <person name="Abbasov M."/>
            <person name="Kaur K."/>
            <person name="Hamwieh A."/>
            <person name="Solovyev V."/>
            <person name="Salamov A."/>
            <person name="Braich B."/>
            <person name="Kosarev P."/>
            <person name="Mahmoud A."/>
            <person name="Hajiyev E."/>
            <person name="Babayeva S."/>
            <person name="Izzatullayeva V."/>
            <person name="Mammadov A."/>
            <person name="Mammadov A."/>
            <person name="Sharifova S."/>
            <person name="Ojaghi J."/>
            <person name="Eynullazada K."/>
            <person name="Bayramov B."/>
            <person name="Abdulazimova A."/>
            <person name="Shahmuradov I."/>
        </authorList>
    </citation>
    <scope>NUCLEOTIDE SEQUENCE [LARGE SCALE GENOMIC DNA]</scope>
    <source>
        <strain evidence="3">cv. AG2017</strain>
        <tissue evidence="2">Leaf</tissue>
    </source>
</reference>
<evidence type="ECO:0000313" key="3">
    <source>
        <dbReference type="Proteomes" id="UP000233551"/>
    </source>
</evidence>
<proteinExistence type="predicted"/>
<name>A0A2I0JRA8_PUNGR</name>
<evidence type="ECO:0000256" key="1">
    <source>
        <dbReference type="SAM" id="MobiDB-lite"/>
    </source>
</evidence>
<feature type="region of interest" description="Disordered" evidence="1">
    <location>
        <begin position="34"/>
        <end position="55"/>
    </location>
</feature>
<protein>
    <submittedName>
        <fullName evidence="2">Uncharacterized protein</fullName>
    </submittedName>
</protein>
<dbReference type="Proteomes" id="UP000233551">
    <property type="component" value="Unassembled WGS sequence"/>
</dbReference>